<keyword evidence="4" id="KW-1185">Reference proteome</keyword>
<dbReference type="PANTHER" id="PTHR43180">
    <property type="entry name" value="3-OXOACYL-(ACYL-CARRIER-PROTEIN) REDUCTASE (AFU_ORTHOLOGUE AFUA_6G11210)"/>
    <property type="match status" value="1"/>
</dbReference>
<dbReference type="NCBIfam" id="NF005559">
    <property type="entry name" value="PRK07231.1"/>
    <property type="match status" value="1"/>
</dbReference>
<evidence type="ECO:0000313" key="3">
    <source>
        <dbReference type="EMBL" id="KAK4804557.1"/>
    </source>
</evidence>
<accession>A0AAN7RHV5</accession>
<dbReference type="Pfam" id="PF13561">
    <property type="entry name" value="adh_short_C2"/>
    <property type="match status" value="1"/>
</dbReference>
<dbReference type="InterPro" id="IPR002347">
    <property type="entry name" value="SDR_fam"/>
</dbReference>
<dbReference type="FunFam" id="3.40.50.720:FF:000084">
    <property type="entry name" value="Short-chain dehydrogenase reductase"/>
    <property type="match status" value="1"/>
</dbReference>
<reference evidence="3 4" key="1">
    <citation type="journal article" date="2023" name="Hortic Res">
        <title>Pangenome of water caltrop reveals structural variations and asymmetric subgenome divergence after allopolyploidization.</title>
        <authorList>
            <person name="Zhang X."/>
            <person name="Chen Y."/>
            <person name="Wang L."/>
            <person name="Yuan Y."/>
            <person name="Fang M."/>
            <person name="Shi L."/>
            <person name="Lu R."/>
            <person name="Comes H.P."/>
            <person name="Ma Y."/>
            <person name="Chen Y."/>
            <person name="Huang G."/>
            <person name="Zhou Y."/>
            <person name="Zheng Z."/>
            <person name="Qiu Y."/>
        </authorList>
    </citation>
    <scope>NUCLEOTIDE SEQUENCE [LARGE SCALE GENOMIC DNA]</scope>
    <source>
        <strain evidence="3">F231</strain>
    </source>
</reference>
<sequence length="282" mass="30429">MAGTTSSVAPIARRLEDKVAIITGAANGIGEATARLFAKHGAKVVILDIEDERGLLVCKEIESIPNQTASYIHCDATNEAEVSDAVDRVVNDYGRLDIMYSNVGITGQHELRILDINYKNLKHVFETNVFSAFFAAKHASRVMIPNKRGAILFASSCNTEVHGAVPHTYCATKHAILGLTKNLATELGQHGIRVNAVAPFGVATRFLTSGYGGVTVEKAEEMVCHMANLKGVVLKAEDVAEAALYLVSDESKYVSGVNLLVDGGYSITNTTFGMYLKELYPY</sequence>
<dbReference type="PANTHER" id="PTHR43180:SF61">
    <property type="entry name" value="SECOISOLARICIRESINOL DEHYDROGENASE"/>
    <property type="match status" value="1"/>
</dbReference>
<evidence type="ECO:0000256" key="1">
    <source>
        <dbReference type="ARBA" id="ARBA00006484"/>
    </source>
</evidence>
<evidence type="ECO:0000256" key="2">
    <source>
        <dbReference type="ARBA" id="ARBA00023002"/>
    </source>
</evidence>
<evidence type="ECO:0000313" key="4">
    <source>
        <dbReference type="Proteomes" id="UP001346149"/>
    </source>
</evidence>
<dbReference type="EMBL" id="JAXQNO010000001">
    <property type="protein sequence ID" value="KAK4804557.1"/>
    <property type="molecule type" value="Genomic_DNA"/>
</dbReference>
<gene>
    <name evidence="3" type="ORF">SAY86_004374</name>
</gene>
<dbReference type="Gene3D" id="3.40.50.720">
    <property type="entry name" value="NAD(P)-binding Rossmann-like Domain"/>
    <property type="match status" value="1"/>
</dbReference>
<name>A0AAN7RHV5_TRANT</name>
<dbReference type="PRINTS" id="PR00081">
    <property type="entry name" value="GDHRDH"/>
</dbReference>
<dbReference type="GO" id="GO:0016491">
    <property type="term" value="F:oxidoreductase activity"/>
    <property type="evidence" value="ECO:0007669"/>
    <property type="project" value="UniProtKB-KW"/>
</dbReference>
<keyword evidence="2" id="KW-0560">Oxidoreductase</keyword>
<dbReference type="AlphaFoldDB" id="A0AAN7RHV5"/>
<organism evidence="3 4">
    <name type="scientific">Trapa natans</name>
    <name type="common">Water chestnut</name>
    <dbReference type="NCBI Taxonomy" id="22666"/>
    <lineage>
        <taxon>Eukaryota</taxon>
        <taxon>Viridiplantae</taxon>
        <taxon>Streptophyta</taxon>
        <taxon>Embryophyta</taxon>
        <taxon>Tracheophyta</taxon>
        <taxon>Spermatophyta</taxon>
        <taxon>Magnoliopsida</taxon>
        <taxon>eudicotyledons</taxon>
        <taxon>Gunneridae</taxon>
        <taxon>Pentapetalae</taxon>
        <taxon>rosids</taxon>
        <taxon>malvids</taxon>
        <taxon>Myrtales</taxon>
        <taxon>Lythraceae</taxon>
        <taxon>Trapa</taxon>
    </lineage>
</organism>
<dbReference type="PRINTS" id="PR00080">
    <property type="entry name" value="SDRFAMILY"/>
</dbReference>
<dbReference type="SUPFAM" id="SSF51735">
    <property type="entry name" value="NAD(P)-binding Rossmann-fold domains"/>
    <property type="match status" value="1"/>
</dbReference>
<dbReference type="Proteomes" id="UP001346149">
    <property type="component" value="Unassembled WGS sequence"/>
</dbReference>
<comment type="caution">
    <text evidence="3">The sequence shown here is derived from an EMBL/GenBank/DDBJ whole genome shotgun (WGS) entry which is preliminary data.</text>
</comment>
<comment type="similarity">
    <text evidence="1">Belongs to the short-chain dehydrogenases/reductases (SDR) family.</text>
</comment>
<dbReference type="InterPro" id="IPR036291">
    <property type="entry name" value="NAD(P)-bd_dom_sf"/>
</dbReference>
<proteinExistence type="inferred from homology"/>
<protein>
    <submittedName>
        <fullName evidence="3">Uncharacterized protein</fullName>
    </submittedName>
</protein>